<evidence type="ECO:0000313" key="8">
    <source>
        <dbReference type="EMBL" id="SBT44413.1"/>
    </source>
</evidence>
<feature type="compositionally biased region" description="Polar residues" evidence="6">
    <location>
        <begin position="116"/>
        <end position="126"/>
    </location>
</feature>
<evidence type="ECO:0000313" key="9">
    <source>
        <dbReference type="Proteomes" id="UP000078555"/>
    </source>
</evidence>
<feature type="region of interest" description="Disordered" evidence="6">
    <location>
        <begin position="659"/>
        <end position="726"/>
    </location>
</feature>
<dbReference type="Gene3D" id="3.30.160.60">
    <property type="entry name" value="Classic Zinc Finger"/>
    <property type="match status" value="5"/>
</dbReference>
<keyword evidence="3 5" id="KW-0863">Zinc-finger</keyword>
<feature type="compositionally biased region" description="Low complexity" evidence="6">
    <location>
        <begin position="1027"/>
        <end position="1036"/>
    </location>
</feature>
<dbReference type="PROSITE" id="PS00028">
    <property type="entry name" value="ZINC_FINGER_C2H2_1"/>
    <property type="match status" value="9"/>
</dbReference>
<keyword evidence="1" id="KW-0479">Metal-binding</keyword>
<sequence>MEKNSRKIMTPNLKNNTVMHYLDENLNTNAYSESEKDFLKNNINWNKLNLINSQQNEATGSDANADIGASGDGDHGSHDHDKDIKGDNMDNLMGNNCGSSGYGDNLKKINDDQGSGRDSINANHIDSSNSHSHLVKSSEGSPFINANVENSRNLENKKKFDNLIEMYEKRKRNSLLLYSMSEDDILPYESRDDFKIKYRLQFVENYKNVYLNRYKGGSISSGRMSAKQNEQSGRNSHIYINNFRYNDINASDIFTNREIVENTEKCSIYGPLVEGAKNSTLLTGYMKNNFNNSTEEKEVEKEQEKKKHSLPNGCFDNSNVIAKVSFHELENSLSNPDVSNALEEEKDILSPSLQRMVEENNMVNCEHSGDTHNIVSISFRKEDSEGAIGNNDDGNNGGSGRSGRSDRSDRSDRSGTTARGGVGSEDGCTSSREDEKDSQFYTPLPLCDSTRKMGEGKMENATLKVKGNSTERCCEEGDIPGGNTNVICKVERVEEEEEQQVEDVETNDNDDNGNSQVISEDSQNDSSNNTSDEMKNLQEGDFAMDAEREVSHAQEVQDEKPFGIVTVGRKKRGSRAMSRKNKLKNRKREEPGEQQSNMMIGLVKLEVEENMCEYNMGSRLIRIKKECIKEEDEKEYSMPSNICGVIKVEEREDTVRIKEERVDDEEGDEKNITAENNEEGETSSSSRLTYRRIKKEVNFSEESSAEEESAGEDTSGDEPLTRVNTRRMTKKRELVYDDVPSNFSNIYSFPLKRSRSGSEDNSEGEEKYKGKEPEVDEENIFEGKREADAAGEKEIEEEEREKGQHEINTSSRVKMENVAKENVQEEEMIQVGDDNGQDRKNEASEQSAHSGGGEDEAVALGEVALGEVTLGEVTHGEVTHGEVTHGEVAHGEVAHGEVAHGEVTLGEDSPGENRTILRVKKEAKNGGSSADIEARTCSICNSLFVNSKLMQRHMMSVHSGERPYECEICFKRYKRADHLKIHRMKHDVNKEEMKFQCPICHLFFKTSKQMNNCKSKHMMAYPKGSYSENNSVPNENGESEENPPMGVANTEIVTLPVSGDEQGESYESGRSCERGGRDALVNAEELGEGKVKKEESTSSNISIEIRTCNVCNMIFANKKLMKRHLMSVHSDSRPYKCEMCTKTYKRSDHLKKHILTHKDNKEKIKYTCLICEISFDTPKELRTHKIRHYTCPYENCSYSYSTISKMKYHLNKHKCNLFYTCPVCTKKFLIYKDFIQHKRGCFKKKYVCLQCNKIYLHVNGYNKHIRKVHLNIIQTYKCTINNCNKEFSSEFSLKEHIINFHHRVKRFFCSKCNMSFGYRSSFRRHNINLHP</sequence>
<dbReference type="PROSITE" id="PS50157">
    <property type="entry name" value="ZINC_FINGER_C2H2_2"/>
    <property type="match status" value="7"/>
</dbReference>
<keyword evidence="9" id="KW-1185">Reference proteome</keyword>
<evidence type="ECO:0000256" key="6">
    <source>
        <dbReference type="SAM" id="MobiDB-lite"/>
    </source>
</evidence>
<feature type="domain" description="C2H2-type" evidence="7">
    <location>
        <begin position="1135"/>
        <end position="1162"/>
    </location>
</feature>
<feature type="domain" description="C2H2-type" evidence="7">
    <location>
        <begin position="935"/>
        <end position="963"/>
    </location>
</feature>
<feature type="domain" description="C2H2-type" evidence="7">
    <location>
        <begin position="1106"/>
        <end position="1134"/>
    </location>
</feature>
<feature type="region of interest" description="Disordered" evidence="6">
    <location>
        <begin position="1024"/>
        <end position="1044"/>
    </location>
</feature>
<feature type="domain" description="C2H2-type" evidence="7">
    <location>
        <begin position="1246"/>
        <end position="1269"/>
    </location>
</feature>
<name>A0A1A8ZKN5_PLAOA</name>
<accession>A0A1A8ZKN5</accession>
<feature type="domain" description="C2H2-type" evidence="7">
    <location>
        <begin position="1276"/>
        <end position="1306"/>
    </location>
</feature>
<reference evidence="9" key="1">
    <citation type="submission" date="2016-05" db="EMBL/GenBank/DDBJ databases">
        <authorList>
            <person name="Naeem Raeece"/>
        </authorList>
    </citation>
    <scope>NUCLEOTIDE SEQUENCE [LARGE SCALE GENOMIC DNA]</scope>
</reference>
<dbReference type="Proteomes" id="UP000078555">
    <property type="component" value="Unassembled WGS sequence"/>
</dbReference>
<feature type="compositionally biased region" description="Basic and acidic residues" evidence="6">
    <location>
        <begin position="72"/>
        <end position="88"/>
    </location>
</feature>
<feature type="compositionally biased region" description="Basic and acidic residues" evidence="6">
    <location>
        <begin position="105"/>
        <end position="115"/>
    </location>
</feature>
<feature type="domain" description="C2H2-type" evidence="7">
    <location>
        <begin position="1307"/>
        <end position="1331"/>
    </location>
</feature>
<feature type="region of interest" description="Disordered" evidence="6">
    <location>
        <begin position="569"/>
        <end position="595"/>
    </location>
</feature>
<feature type="domain" description="C2H2-type" evidence="7">
    <location>
        <begin position="964"/>
        <end position="991"/>
    </location>
</feature>
<gene>
    <name evidence="8" type="ORF">POVWA1_049820</name>
</gene>
<dbReference type="SMART" id="SM00355">
    <property type="entry name" value="ZnF_C2H2"/>
    <property type="match status" value="11"/>
</dbReference>
<proteinExistence type="predicted"/>
<feature type="region of interest" description="Disordered" evidence="6">
    <location>
        <begin position="58"/>
        <end position="141"/>
    </location>
</feature>
<dbReference type="InterPro" id="IPR036236">
    <property type="entry name" value="Znf_C2H2_sf"/>
</dbReference>
<dbReference type="EMBL" id="FLRD01000134">
    <property type="protein sequence ID" value="SBT44413.1"/>
    <property type="molecule type" value="Genomic_DNA"/>
</dbReference>
<dbReference type="PANTHER" id="PTHR24409">
    <property type="entry name" value="ZINC FINGER PROTEIN 142"/>
    <property type="match status" value="1"/>
</dbReference>
<evidence type="ECO:0000256" key="1">
    <source>
        <dbReference type="ARBA" id="ARBA00022723"/>
    </source>
</evidence>
<feature type="compositionally biased region" description="Acidic residues" evidence="6">
    <location>
        <begin position="703"/>
        <end position="716"/>
    </location>
</feature>
<evidence type="ECO:0000256" key="2">
    <source>
        <dbReference type="ARBA" id="ARBA00022737"/>
    </source>
</evidence>
<organism evidence="8 9">
    <name type="scientific">Plasmodium ovale wallikeri</name>
    <dbReference type="NCBI Taxonomy" id="864142"/>
    <lineage>
        <taxon>Eukaryota</taxon>
        <taxon>Sar</taxon>
        <taxon>Alveolata</taxon>
        <taxon>Apicomplexa</taxon>
        <taxon>Aconoidasida</taxon>
        <taxon>Haemosporida</taxon>
        <taxon>Plasmodiidae</taxon>
        <taxon>Plasmodium</taxon>
        <taxon>Plasmodium (Plasmodium)</taxon>
    </lineage>
</organism>
<feature type="compositionally biased region" description="Basic and acidic residues" evidence="6">
    <location>
        <begin position="781"/>
        <end position="793"/>
    </location>
</feature>
<feature type="compositionally biased region" description="Basic and acidic residues" evidence="6">
    <location>
        <begin position="813"/>
        <end position="823"/>
    </location>
</feature>
<dbReference type="SUPFAM" id="SSF57667">
    <property type="entry name" value="beta-beta-alpha zinc fingers"/>
    <property type="match status" value="4"/>
</dbReference>
<feature type="region of interest" description="Disordered" evidence="6">
    <location>
        <begin position="739"/>
        <end position="854"/>
    </location>
</feature>
<dbReference type="GO" id="GO:0008270">
    <property type="term" value="F:zinc ion binding"/>
    <property type="evidence" value="ECO:0007669"/>
    <property type="project" value="UniProtKB-KW"/>
</dbReference>
<feature type="compositionally biased region" description="Basic residues" evidence="6">
    <location>
        <begin position="569"/>
        <end position="586"/>
    </location>
</feature>
<evidence type="ECO:0000256" key="4">
    <source>
        <dbReference type="ARBA" id="ARBA00022833"/>
    </source>
</evidence>
<evidence type="ECO:0000256" key="3">
    <source>
        <dbReference type="ARBA" id="ARBA00022771"/>
    </source>
</evidence>
<feature type="compositionally biased region" description="Basic and acidic residues" evidence="6">
    <location>
        <begin position="764"/>
        <end position="773"/>
    </location>
</feature>
<feature type="compositionally biased region" description="Low complexity" evidence="6">
    <location>
        <begin position="519"/>
        <end position="531"/>
    </location>
</feature>
<evidence type="ECO:0000256" key="5">
    <source>
        <dbReference type="PROSITE-ProRule" id="PRU00042"/>
    </source>
</evidence>
<feature type="region of interest" description="Disordered" evidence="6">
    <location>
        <begin position="494"/>
        <end position="534"/>
    </location>
</feature>
<feature type="compositionally biased region" description="Basic and acidic residues" evidence="6">
    <location>
        <begin position="403"/>
        <end position="413"/>
    </location>
</feature>
<dbReference type="Pfam" id="PF00096">
    <property type="entry name" value="zf-C2H2"/>
    <property type="match status" value="2"/>
</dbReference>
<feature type="compositionally biased region" description="Low complexity" evidence="6">
    <location>
        <begin position="127"/>
        <end position="138"/>
    </location>
</feature>
<protein>
    <submittedName>
        <fullName evidence="8">Krox-like protein. putative</fullName>
    </submittedName>
</protein>
<dbReference type="FunFam" id="3.30.160.60:FF:000065">
    <property type="entry name" value="B-cell CLL/lymphoma 6, member B"/>
    <property type="match status" value="1"/>
</dbReference>
<keyword evidence="4" id="KW-0862">Zinc</keyword>
<feature type="compositionally biased region" description="Acidic residues" evidence="6">
    <location>
        <begin position="494"/>
        <end position="511"/>
    </location>
</feature>
<keyword evidence="2" id="KW-0677">Repeat</keyword>
<feature type="region of interest" description="Disordered" evidence="6">
    <location>
        <begin position="384"/>
        <end position="453"/>
    </location>
</feature>
<dbReference type="InterPro" id="IPR013087">
    <property type="entry name" value="Znf_C2H2_type"/>
</dbReference>
<evidence type="ECO:0000259" key="7">
    <source>
        <dbReference type="PROSITE" id="PS50157"/>
    </source>
</evidence>